<dbReference type="PANTHER" id="PTHR21032">
    <property type="entry name" value="G PATCH DOMAIN-CONTAINING PROTEIN 11"/>
    <property type="match status" value="1"/>
</dbReference>
<feature type="compositionally biased region" description="Acidic residues" evidence="4">
    <location>
        <begin position="221"/>
        <end position="239"/>
    </location>
</feature>
<feature type="compositionally biased region" description="Basic and acidic residues" evidence="4">
    <location>
        <begin position="32"/>
        <end position="51"/>
    </location>
</feature>
<dbReference type="PANTHER" id="PTHR21032:SF0">
    <property type="entry name" value="G PATCH DOMAIN-CONTAINING PROTEIN 11"/>
    <property type="match status" value="1"/>
</dbReference>
<dbReference type="Proteomes" id="UP001283361">
    <property type="component" value="Unassembled WGS sequence"/>
</dbReference>
<dbReference type="GO" id="GO:0003676">
    <property type="term" value="F:nucleic acid binding"/>
    <property type="evidence" value="ECO:0007669"/>
    <property type="project" value="InterPro"/>
</dbReference>
<evidence type="ECO:0000259" key="5">
    <source>
        <dbReference type="PROSITE" id="PS50174"/>
    </source>
</evidence>
<evidence type="ECO:0000256" key="4">
    <source>
        <dbReference type="SAM" id="MobiDB-lite"/>
    </source>
</evidence>
<dbReference type="AlphaFoldDB" id="A0AAE1ABL9"/>
<dbReference type="Pfam" id="PF01585">
    <property type="entry name" value="G-patch"/>
    <property type="match status" value="1"/>
</dbReference>
<dbReference type="EMBL" id="JAWDGP010002226">
    <property type="protein sequence ID" value="KAK3784597.1"/>
    <property type="molecule type" value="Genomic_DNA"/>
</dbReference>
<comment type="caution">
    <text evidence="6">The sequence shown here is derived from an EMBL/GenBank/DDBJ whole genome shotgun (WGS) entry which is preliminary data.</text>
</comment>
<feature type="domain" description="G-patch" evidence="5">
    <location>
        <begin position="69"/>
        <end position="115"/>
    </location>
</feature>
<organism evidence="6 7">
    <name type="scientific">Elysia crispata</name>
    <name type="common">lettuce slug</name>
    <dbReference type="NCBI Taxonomy" id="231223"/>
    <lineage>
        <taxon>Eukaryota</taxon>
        <taxon>Metazoa</taxon>
        <taxon>Spiralia</taxon>
        <taxon>Lophotrochozoa</taxon>
        <taxon>Mollusca</taxon>
        <taxon>Gastropoda</taxon>
        <taxon>Heterobranchia</taxon>
        <taxon>Euthyneura</taxon>
        <taxon>Panpulmonata</taxon>
        <taxon>Sacoglossa</taxon>
        <taxon>Placobranchoidea</taxon>
        <taxon>Plakobranchidae</taxon>
        <taxon>Elysia</taxon>
    </lineage>
</organism>
<feature type="region of interest" description="Disordered" evidence="4">
    <location>
        <begin position="193"/>
        <end position="242"/>
    </location>
</feature>
<evidence type="ECO:0000313" key="6">
    <source>
        <dbReference type="EMBL" id="KAK3784597.1"/>
    </source>
</evidence>
<accession>A0AAE1ABL9</accession>
<name>A0AAE1ABL9_9GAST</name>
<evidence type="ECO:0000256" key="2">
    <source>
        <dbReference type="ARBA" id="ARBA00021978"/>
    </source>
</evidence>
<reference evidence="6" key="1">
    <citation type="journal article" date="2023" name="G3 (Bethesda)">
        <title>A reference genome for the long-term kleptoplast-retaining sea slug Elysia crispata morphotype clarki.</title>
        <authorList>
            <person name="Eastman K.E."/>
            <person name="Pendleton A.L."/>
            <person name="Shaikh M.A."/>
            <person name="Suttiyut T."/>
            <person name="Ogas R."/>
            <person name="Tomko P."/>
            <person name="Gavelis G."/>
            <person name="Widhalm J.R."/>
            <person name="Wisecaver J.H."/>
        </authorList>
    </citation>
    <scope>NUCLEOTIDE SEQUENCE</scope>
    <source>
        <strain evidence="6">ECLA1</strain>
    </source>
</reference>
<gene>
    <name evidence="6" type="ORF">RRG08_003405</name>
</gene>
<comment type="similarity">
    <text evidence="1">Belongs to the GPATCH11 family.</text>
</comment>
<sequence>MSSDEEDYMSDTFLQKCIDTRPGLAPKNVQQKTEREKLQKEADRKSRTVPRHKLEAIQREAGLNAAIAPNSKGFALLQKMGYKPGMGIGKEGTGRIEPVSIELKNGRSGLGRESEMKRKSTEMNQMRSVMMAKRKKAEEKLQESYRGRIIERFTEKNVERDLRTAQKACLHLDQEKGLIEPERPFFWPASCLPSQKEEEEDEEEESSRPHRLQQSDRLNDSDIEDDLGGEDDVPADDDPYSNFSEMEKLDIVTRYLRNVYFYCIWCGTKYNDQEDLTSNCPGNTSDAHD</sequence>
<dbReference type="PROSITE" id="PS50174">
    <property type="entry name" value="G_PATCH"/>
    <property type="match status" value="1"/>
</dbReference>
<feature type="region of interest" description="Disordered" evidence="4">
    <location>
        <begin position="1"/>
        <end position="51"/>
    </location>
</feature>
<evidence type="ECO:0000313" key="7">
    <source>
        <dbReference type="Proteomes" id="UP001283361"/>
    </source>
</evidence>
<dbReference type="GO" id="GO:0000776">
    <property type="term" value="C:kinetochore"/>
    <property type="evidence" value="ECO:0007669"/>
    <property type="project" value="TreeGrafter"/>
</dbReference>
<keyword evidence="7" id="KW-1185">Reference proteome</keyword>
<evidence type="ECO:0000256" key="3">
    <source>
        <dbReference type="ARBA" id="ARBA00030688"/>
    </source>
</evidence>
<dbReference type="SMART" id="SM01173">
    <property type="entry name" value="DUF4187"/>
    <property type="match status" value="1"/>
</dbReference>
<dbReference type="InterPro" id="IPR039249">
    <property type="entry name" value="GPATCH11"/>
</dbReference>
<protein>
    <recommendedName>
        <fullName evidence="2">G patch domain-containing protein 11</fullName>
    </recommendedName>
    <alternativeName>
        <fullName evidence="3">Coiled-coil domain-containing protein 75</fullName>
    </alternativeName>
</protein>
<dbReference type="Pfam" id="PF13821">
    <property type="entry name" value="DUF4187"/>
    <property type="match status" value="1"/>
</dbReference>
<dbReference type="InterPro" id="IPR025239">
    <property type="entry name" value="DUF4187"/>
</dbReference>
<dbReference type="InterPro" id="IPR000467">
    <property type="entry name" value="G_patch_dom"/>
</dbReference>
<proteinExistence type="inferred from homology"/>
<evidence type="ECO:0000256" key="1">
    <source>
        <dbReference type="ARBA" id="ARBA00007140"/>
    </source>
</evidence>
<dbReference type="SMART" id="SM00443">
    <property type="entry name" value="G_patch"/>
    <property type="match status" value="1"/>
</dbReference>